<dbReference type="InterPro" id="IPR027417">
    <property type="entry name" value="P-loop_NTPase"/>
</dbReference>
<proteinExistence type="predicted"/>
<accession>A0A016XNE1</accession>
<dbReference type="AlphaFoldDB" id="A0A016XNE1"/>
<dbReference type="OrthoDB" id="9086539at2"/>
<organism evidence="3 4">
    <name type="scientific">Hylemonella gracilis str. Niagara R</name>
    <dbReference type="NCBI Taxonomy" id="1458275"/>
    <lineage>
        <taxon>Bacteria</taxon>
        <taxon>Pseudomonadati</taxon>
        <taxon>Pseudomonadota</taxon>
        <taxon>Betaproteobacteria</taxon>
        <taxon>Burkholderiales</taxon>
        <taxon>Comamonadaceae</taxon>
        <taxon>Hylemonella</taxon>
    </lineage>
</organism>
<dbReference type="Proteomes" id="UP000023268">
    <property type="component" value="Unassembled WGS sequence"/>
</dbReference>
<dbReference type="GO" id="GO:0016887">
    <property type="term" value="F:ATP hydrolysis activity"/>
    <property type="evidence" value="ECO:0007669"/>
    <property type="project" value="InterPro"/>
</dbReference>
<sequence>MKMQSLVPASVLASSNAEREQYFSSTVVEHPYMKRALTRLNEATSAFDSQRMILLLGGAGVGKTALLEALVSKRFDARKEEMLSDRRRVPALFVELEPPVTGKFSFVPFYREALGLMNAAAIDKTLPISQRRPGRDQILFHTVDAKELNTSGERLKIRFRNNLIDRQVEIVALDEAIFAFEIGSSSSHEDRLKHVITQANHLRSFINKSPTTFILAGAHDFFELTVSTSQLARRSSIVHFEPYGMDNEGISGFTGALIELLRHLPVENAFELHEHATELLLQSLGCIGNLKDILKRALSLSLQRSVPLSFAVLRECFLSPPAHEAIRQEMVSGTKRLSTFLSNADLARHMLEEPRKVSVPVSTTKKLKPGEMKPSFRREATDKWDS</sequence>
<dbReference type="SUPFAM" id="SSF52540">
    <property type="entry name" value="P-loop containing nucleoside triphosphate hydrolases"/>
    <property type="match status" value="1"/>
</dbReference>
<dbReference type="Gene3D" id="3.40.50.300">
    <property type="entry name" value="P-loop containing nucleotide triphosphate hydrolases"/>
    <property type="match status" value="1"/>
</dbReference>
<gene>
    <name evidence="3" type="ORF">AZ34_00440</name>
</gene>
<dbReference type="Pfam" id="PF13401">
    <property type="entry name" value="AAA_22"/>
    <property type="match status" value="1"/>
</dbReference>
<evidence type="ECO:0000313" key="4">
    <source>
        <dbReference type="Proteomes" id="UP000023268"/>
    </source>
</evidence>
<name>A0A016XNE1_9BURK</name>
<dbReference type="eggNOG" id="COG1672">
    <property type="taxonomic scope" value="Bacteria"/>
</dbReference>
<dbReference type="InterPro" id="IPR049945">
    <property type="entry name" value="AAA_22"/>
</dbReference>
<dbReference type="RefSeq" id="WP_081767013.1">
    <property type="nucleotide sequence ID" value="NZ_JEMG01000001.1"/>
</dbReference>
<protein>
    <recommendedName>
        <fullName evidence="2">ORC1/DEAH AAA+ ATPase domain-containing protein</fullName>
    </recommendedName>
</protein>
<evidence type="ECO:0000256" key="1">
    <source>
        <dbReference type="SAM" id="MobiDB-lite"/>
    </source>
</evidence>
<feature type="domain" description="ORC1/DEAH AAA+ ATPase" evidence="2">
    <location>
        <begin position="49"/>
        <end position="223"/>
    </location>
</feature>
<evidence type="ECO:0000313" key="3">
    <source>
        <dbReference type="EMBL" id="EYC52738.1"/>
    </source>
</evidence>
<reference evidence="3 4" key="1">
    <citation type="submission" date="2014-02" db="EMBL/GenBank/DDBJ databases">
        <title>Draft Genome of Hylemonella gracilis isolated from the Niagara River.</title>
        <authorList>
            <person name="Pawlowski D.R."/>
            <person name="Koudelka G.B."/>
        </authorList>
    </citation>
    <scope>NUCLEOTIDE SEQUENCE [LARGE SCALE GENOMIC DNA]</scope>
    <source>
        <strain evidence="3 4">Niagara R</strain>
    </source>
</reference>
<dbReference type="EMBL" id="JEMG01000001">
    <property type="protein sequence ID" value="EYC52738.1"/>
    <property type="molecule type" value="Genomic_DNA"/>
</dbReference>
<comment type="caution">
    <text evidence="3">The sequence shown here is derived from an EMBL/GenBank/DDBJ whole genome shotgun (WGS) entry which is preliminary data.</text>
</comment>
<feature type="compositionally biased region" description="Basic and acidic residues" evidence="1">
    <location>
        <begin position="368"/>
        <end position="386"/>
    </location>
</feature>
<feature type="region of interest" description="Disordered" evidence="1">
    <location>
        <begin position="358"/>
        <end position="386"/>
    </location>
</feature>
<evidence type="ECO:0000259" key="2">
    <source>
        <dbReference type="Pfam" id="PF13401"/>
    </source>
</evidence>